<evidence type="ECO:0000313" key="2">
    <source>
        <dbReference type="EMBL" id="GAM37838.1"/>
    </source>
</evidence>
<dbReference type="GO" id="GO:0009116">
    <property type="term" value="P:nucleoside metabolic process"/>
    <property type="evidence" value="ECO:0007669"/>
    <property type="project" value="InterPro"/>
</dbReference>
<protein>
    <recommendedName>
        <fullName evidence="1">Nucleoside phosphorylase domain-containing protein</fullName>
    </recommendedName>
</protein>
<gene>
    <name evidence="2" type="ORF">TCE0_033r08093</name>
</gene>
<evidence type="ECO:0000313" key="3">
    <source>
        <dbReference type="Proteomes" id="UP000053095"/>
    </source>
</evidence>
<sequence length="325" mass="35268">MARRRHFSKDDYTVGWICALPVELAAAQEMLDEEHGTSITGPNDNNIYSLGRIGEHNIVIACLPDGETGTSSAAVGAAQIQLAFPSIRFGLMVGVGGGVPTTDSDIRLGDVVVSRPENTHSGVVQYDFGKSTPSGFTRTGFLNAPPKVLRNAVSQLRARHMREEGQFLEYVAKFDRLPTFTREYAGPDILFKSDYDHVGGPTCDECEKTEISQRPPRSQGISIVHYGAIASGNQVMRNAAERDRVSAGLGGVLCFEMEAAGLMNEFPCLVIRGICDYSDSHKNKKWQPYASGVAAAYAKELLSVIPSTQVKEAPAVEEIISRERG</sequence>
<dbReference type="SUPFAM" id="SSF53167">
    <property type="entry name" value="Purine and uridine phosphorylases"/>
    <property type="match status" value="1"/>
</dbReference>
<keyword evidence="3" id="KW-1185">Reference proteome</keyword>
<dbReference type="InterPro" id="IPR053137">
    <property type="entry name" value="NLR-like"/>
</dbReference>
<dbReference type="PANTHER" id="PTHR46082">
    <property type="entry name" value="ATP/GTP-BINDING PROTEIN-RELATED"/>
    <property type="match status" value="1"/>
</dbReference>
<dbReference type="InterPro" id="IPR035994">
    <property type="entry name" value="Nucleoside_phosphorylase_sf"/>
</dbReference>
<dbReference type="PANTHER" id="PTHR46082:SF11">
    <property type="entry name" value="AAA+ ATPASE DOMAIN-CONTAINING PROTEIN-RELATED"/>
    <property type="match status" value="1"/>
</dbReference>
<accession>A0A6V8H8V9</accession>
<feature type="domain" description="Nucleoside phosphorylase" evidence="1">
    <location>
        <begin position="14"/>
        <end position="284"/>
    </location>
</feature>
<evidence type="ECO:0000259" key="1">
    <source>
        <dbReference type="Pfam" id="PF01048"/>
    </source>
</evidence>
<dbReference type="Gene3D" id="3.40.50.1580">
    <property type="entry name" value="Nucleoside phosphorylase domain"/>
    <property type="match status" value="1"/>
</dbReference>
<proteinExistence type="predicted"/>
<dbReference type="AlphaFoldDB" id="A0A6V8H8V9"/>
<reference evidence="3" key="1">
    <citation type="journal article" date="2015" name="Genome Announc.">
        <title>Draft genome sequence of Talaromyces cellulolyticus strain Y-94, a source of lignocellulosic biomass-degrading enzymes.</title>
        <authorList>
            <person name="Fujii T."/>
            <person name="Koike H."/>
            <person name="Sawayama S."/>
            <person name="Yano S."/>
            <person name="Inoue H."/>
        </authorList>
    </citation>
    <scope>NUCLEOTIDE SEQUENCE [LARGE SCALE GENOMIC DNA]</scope>
    <source>
        <strain evidence="3">Y-94</strain>
    </source>
</reference>
<dbReference type="InterPro" id="IPR000845">
    <property type="entry name" value="Nucleoside_phosphorylase_d"/>
</dbReference>
<dbReference type="Pfam" id="PF01048">
    <property type="entry name" value="PNP_UDP_1"/>
    <property type="match status" value="1"/>
</dbReference>
<dbReference type="GO" id="GO:0003824">
    <property type="term" value="F:catalytic activity"/>
    <property type="evidence" value="ECO:0007669"/>
    <property type="project" value="InterPro"/>
</dbReference>
<organism evidence="2 3">
    <name type="scientific">Talaromyces pinophilus</name>
    <name type="common">Penicillium pinophilum</name>
    <dbReference type="NCBI Taxonomy" id="128442"/>
    <lineage>
        <taxon>Eukaryota</taxon>
        <taxon>Fungi</taxon>
        <taxon>Dikarya</taxon>
        <taxon>Ascomycota</taxon>
        <taxon>Pezizomycotina</taxon>
        <taxon>Eurotiomycetes</taxon>
        <taxon>Eurotiomycetidae</taxon>
        <taxon>Eurotiales</taxon>
        <taxon>Trichocomaceae</taxon>
        <taxon>Talaromyces</taxon>
        <taxon>Talaromyces sect. Talaromyces</taxon>
    </lineage>
</organism>
<comment type="caution">
    <text evidence="2">The sequence shown here is derived from an EMBL/GenBank/DDBJ whole genome shotgun (WGS) entry which is preliminary data.</text>
</comment>
<dbReference type="EMBL" id="DF933829">
    <property type="protein sequence ID" value="GAM37838.1"/>
    <property type="molecule type" value="Genomic_DNA"/>
</dbReference>
<name>A0A6V8H8V9_TALPI</name>
<dbReference type="Proteomes" id="UP000053095">
    <property type="component" value="Unassembled WGS sequence"/>
</dbReference>